<name>A0A0S4M8T3_9BURK</name>
<accession>A0A0S4M8T3</accession>
<gene>
    <name evidence="1" type="ORF">Ark11_1027</name>
</gene>
<keyword evidence="2" id="KW-1185">Reference proteome</keyword>
<dbReference type="Proteomes" id="UP000198651">
    <property type="component" value="Chromosome I"/>
</dbReference>
<evidence type="ECO:0000313" key="1">
    <source>
        <dbReference type="EMBL" id="CUT17844.1"/>
    </source>
</evidence>
<proteinExistence type="predicted"/>
<evidence type="ECO:0000313" key="2">
    <source>
        <dbReference type="Proteomes" id="UP000198651"/>
    </source>
</evidence>
<dbReference type="RefSeq" id="WP_092490538.1">
    <property type="nucleotide sequence ID" value="NZ_LN906597.1"/>
</dbReference>
<organism evidence="1 2">
    <name type="scientific">Candidatus Ichthyocystis hellenicum</name>
    <dbReference type="NCBI Taxonomy" id="1561003"/>
    <lineage>
        <taxon>Bacteria</taxon>
        <taxon>Pseudomonadati</taxon>
        <taxon>Pseudomonadota</taxon>
        <taxon>Betaproteobacteria</taxon>
        <taxon>Burkholderiales</taxon>
        <taxon>Candidatus Ichthyocystis</taxon>
    </lineage>
</organism>
<reference evidence="2" key="1">
    <citation type="submission" date="2015-11" db="EMBL/GenBank/DDBJ databases">
        <authorList>
            <person name="Seth-Smith H.M.B."/>
        </authorList>
    </citation>
    <scope>NUCLEOTIDE SEQUENCE [LARGE SCALE GENOMIC DNA]</scope>
    <source>
        <strain evidence="2">2013Ark11</strain>
    </source>
</reference>
<sequence>MYLQPSNNYHDTCNVGESSNFEITNSYATINHVLSDNQPLNYSQIVNNLKSVEENLTFSNSDITAPYSFYNLSSNNDVTEKHYFDHYAVDMEIVEEVILNDLLGNTTINSSDTSTSFSENNYKSVEYSLDSHNVDLDMVEEVVLKDLLENTTINNSDTSTIFSENNYKSEEYSLDSSTTDLDMVEEVVLKDLLENTISNNSGTSLTYFSENNDRSKEYSFYASTVDLEMVEEVILSDLLESMPNKGPSNSSPVCYLGESNNNSNSSVQSLYGSDIDMDMVEEVILNDLLADMMHKCSPEPPFYGLDSAHAPIGTNRTDQYPLDIPEVHMEIVEEVISNDLLEDMLHNNSGSSTAHFSDNYNDIPLKSSLDDVITTSNEPKLSITGTLHRTTSSDRTTTVVKNDNSTFSLQAPTFLITEQRSAEIKDTKDLEEIISNKCYFEKKPVMKSNPYLSENKVNTKKKYPSKNRKCHSKILSKHVLPDGIKLASCSYKYVDIYSTELTTSIYENAIKKIDIYEKEILRDTILMELGYEIKIKNSYKSRVNTNIIYSKVMKYILDKISPHINNVVRIADILITPGMSITDIKDRYISNKIFFDRLSEHIKEIEKDIEKAHYEEFLPIIQGRIYFTNSKYIDINTEEVDISILEKIAALLKNLIIGYTNNLSKNIKLTIKNFDSHNILSSIFIEIHGAYISKSFIRNVVDIFAYDELMMKKEHLGITDQDVKKKLKKLFKKYCVLHEGKVLSPNKSTVNLISNHLLLDINYGPNLNTDSVFPITQDTLTNKKIPTSYKSSRLYGKDKKKFKQSNYKNKHCGEISATNQDKSMPENSVMPKGLKIVSNIYTYNNMHYMEFSKNTYEYIIGKIDIDKEKLLRSKVLELLKNRIKNRGFNASLMDISHTYSRMKKYISDKVHPLIDYILRIKDIRITPGMSISDIKNNCISNEYFFDTLHKCCKEIAKNLSEIKGKNFLPMLQRTINFGSEKNLFTSTDNIDTSTRIKINSLFKTLIIDALNNLSDSIKSIIEKFNEDHISECMFIKLYGAYVPGSLIRNVKDIYIIDKMMVENKFNVIDKPLIKIKLEEIVKESVILYGGVVLSPNESTVTSMVDYLLSDIVKGHSDIRSKLFVENETLKSNYKKTSVNEASQDYRDPLVLRKHIYESAIEEIRIDEDRIFVNCILKELKDDIESNDFDKSCINLSMIYSNIRKYISDKVHSLINSTILISDILIDPGMSITEIKRKSISNALFFYKLYEQCKDLAIDINEIPHESFLPILSSNDTPVINVGNVAHNKRDKILQELRCLIVDTIYNLPQKIIFVIDKLKATDISRLIFIPFNDVYVTKSFMRNALDICNGSYDFKIKKPRSIDNFHEKKRLEEMMKKSVILIGEMVFSPSESTIKSIIGHLLKEFCQT</sequence>
<protein>
    <submittedName>
        <fullName evidence="1">Putative coiled coil protein</fullName>
    </submittedName>
</protein>
<dbReference type="EMBL" id="LN906597">
    <property type="protein sequence ID" value="CUT17844.1"/>
    <property type="molecule type" value="Genomic_DNA"/>
</dbReference>